<gene>
    <name evidence="4" type="primary">CCDC81</name>
</gene>
<dbReference type="Pfam" id="PF18289">
    <property type="entry name" value="HU-CCDC81_euk_2"/>
    <property type="match status" value="1"/>
</dbReference>
<dbReference type="Proteomes" id="UP000694392">
    <property type="component" value="Unplaced"/>
</dbReference>
<evidence type="ECO:0000313" key="4">
    <source>
        <dbReference type="Ensembl" id="ENSSPUP00000016150.1"/>
    </source>
</evidence>
<feature type="coiled-coil region" evidence="1">
    <location>
        <begin position="336"/>
        <end position="366"/>
    </location>
</feature>
<dbReference type="PANTHER" id="PTHR14362">
    <property type="entry name" value="COILED-COIL DOMAIN-CONTAINING PROTEIN 81"/>
    <property type="match status" value="1"/>
</dbReference>
<dbReference type="GO" id="GO:0005813">
    <property type="term" value="C:centrosome"/>
    <property type="evidence" value="ECO:0007669"/>
    <property type="project" value="Ensembl"/>
</dbReference>
<dbReference type="InterPro" id="IPR026295">
    <property type="entry name" value="CCD81"/>
</dbReference>
<evidence type="ECO:0000259" key="3">
    <source>
        <dbReference type="Pfam" id="PF18289"/>
    </source>
</evidence>
<organism evidence="4 5">
    <name type="scientific">Sphenodon punctatus</name>
    <name type="common">Tuatara</name>
    <name type="synonym">Hatteria punctata</name>
    <dbReference type="NCBI Taxonomy" id="8508"/>
    <lineage>
        <taxon>Eukaryota</taxon>
        <taxon>Metazoa</taxon>
        <taxon>Chordata</taxon>
        <taxon>Craniata</taxon>
        <taxon>Vertebrata</taxon>
        <taxon>Euteleostomi</taxon>
        <taxon>Lepidosauria</taxon>
        <taxon>Sphenodontia</taxon>
        <taxon>Sphenodontidae</taxon>
        <taxon>Sphenodon</taxon>
    </lineage>
</organism>
<sequence>GIWATVSEFVEKQLSMNKGVHIPGLGTFSFLRQKLEVGNNKFILIQRPVFLLSEKLAQIHGLKRNKIHTPGDIPIVQLNFIMLSLEGSYHREVVEGCIRETLLFFSRSIATKQNVEFTFKGIGVLIIRDNKVKMKFYKDFLQTMDGSGNLVKALSNVSLAFSPQTILVPLKGKKIWSLSVQCSGFFLFHTENLPAKRLLSRQAIAPAKVTGVSLTEDLEKNLIFHCHLTEMCYLCMQRAQRNIPVYLHEERRRKELEDDRILVQFQILKDQEAIHKQQIKALVNREQNQKNSAFNLGVAEAMRDRKNEKSTDFHKSFIFVKRPPSPSVHIKQEEYAQSLSKQMKEKKEREIKLRQDKELIDRLEQVQLAEELAAQRATYLKDKMEEMQRYKAALDTQIKLKPLPLSVCEPYSEGLDFGKDDASNEKLSEKRQRAQEFYKYQLQAAAERKRTAILNQLVDQRKEEDMLQRAKKQAFKMNLALAEDWRKSAGMKRQRSYEEKLFERAGDKLMLLDQCERYRRCFQCKRRTTNCGESNVWSDSKYIPGSRLMV</sequence>
<dbReference type="Pfam" id="PF14908">
    <property type="entry name" value="HU-CCDC81_euk_1"/>
    <property type="match status" value="1"/>
</dbReference>
<reference evidence="4" key="2">
    <citation type="submission" date="2025-09" db="UniProtKB">
        <authorList>
            <consortium name="Ensembl"/>
        </authorList>
    </citation>
    <scope>IDENTIFICATION</scope>
</reference>
<protein>
    <submittedName>
        <fullName evidence="4">Coiled-coil domain containing 81</fullName>
    </submittedName>
</protein>
<dbReference type="PANTHER" id="PTHR14362:SF2">
    <property type="entry name" value="COILED-COIL DOMAIN-CONTAINING PROTEIN 81"/>
    <property type="match status" value="1"/>
</dbReference>
<dbReference type="AlphaFoldDB" id="A0A8D0GZF6"/>
<name>A0A8D0GZF6_SPHPU</name>
<dbReference type="InterPro" id="IPR040673">
    <property type="entry name" value="CCDC81_HU_dom_2"/>
</dbReference>
<keyword evidence="5" id="KW-1185">Reference proteome</keyword>
<keyword evidence="1" id="KW-0175">Coiled coil</keyword>
<dbReference type="InterPro" id="IPR028034">
    <property type="entry name" value="HU-CCDC81"/>
</dbReference>
<dbReference type="GeneTree" id="ENSGT00390000011985"/>
<evidence type="ECO:0000259" key="2">
    <source>
        <dbReference type="Pfam" id="PF14908"/>
    </source>
</evidence>
<feature type="domain" description="CCDC81 HU" evidence="2">
    <location>
        <begin position="2"/>
        <end position="63"/>
    </location>
</feature>
<dbReference type="GO" id="GO:0005886">
    <property type="term" value="C:plasma membrane"/>
    <property type="evidence" value="ECO:0007669"/>
    <property type="project" value="Ensembl"/>
</dbReference>
<dbReference type="OMA" id="QCEKYPR"/>
<feature type="domain" description="CCDC81 HU" evidence="3">
    <location>
        <begin position="74"/>
        <end position="148"/>
    </location>
</feature>
<evidence type="ECO:0000256" key="1">
    <source>
        <dbReference type="SAM" id="Coils"/>
    </source>
</evidence>
<dbReference type="Ensembl" id="ENSSPUT00000017214.1">
    <property type="protein sequence ID" value="ENSSPUP00000016150.1"/>
    <property type="gene ID" value="ENSSPUG00000012453.1"/>
</dbReference>
<dbReference type="GO" id="GO:0036064">
    <property type="term" value="C:ciliary basal body"/>
    <property type="evidence" value="ECO:0007669"/>
    <property type="project" value="Ensembl"/>
</dbReference>
<reference evidence="4" key="1">
    <citation type="submission" date="2025-08" db="UniProtKB">
        <authorList>
            <consortium name="Ensembl"/>
        </authorList>
    </citation>
    <scope>IDENTIFICATION</scope>
</reference>
<evidence type="ECO:0000313" key="5">
    <source>
        <dbReference type="Proteomes" id="UP000694392"/>
    </source>
</evidence>
<accession>A0A8D0GZF6</accession>
<proteinExistence type="predicted"/>